<dbReference type="Proteomes" id="UP000035740">
    <property type="component" value="Unassembled WGS sequence"/>
</dbReference>
<evidence type="ECO:0000256" key="9">
    <source>
        <dbReference type="SAM" id="Phobius"/>
    </source>
</evidence>
<dbReference type="Gene3D" id="1.20.1250.20">
    <property type="entry name" value="MFS general substrate transporter like domains"/>
    <property type="match status" value="1"/>
</dbReference>
<dbReference type="InterPro" id="IPR005828">
    <property type="entry name" value="MFS_sugar_transport-like"/>
</dbReference>
<feature type="transmembrane region" description="Helical" evidence="9">
    <location>
        <begin position="386"/>
        <end position="410"/>
    </location>
</feature>
<dbReference type="AlphaFoldDB" id="A0A0J8B4N7"/>
<feature type="transmembrane region" description="Helical" evidence="9">
    <location>
        <begin position="52"/>
        <end position="75"/>
    </location>
</feature>
<dbReference type="InterPro" id="IPR003663">
    <property type="entry name" value="Sugar/inositol_transpt"/>
</dbReference>
<dbReference type="GO" id="GO:0051119">
    <property type="term" value="F:sugar transmembrane transporter activity"/>
    <property type="evidence" value="ECO:0007669"/>
    <property type="project" value="InterPro"/>
</dbReference>
<feature type="transmembrane region" description="Helical" evidence="9">
    <location>
        <begin position="285"/>
        <end position="307"/>
    </location>
</feature>
<feature type="transmembrane region" description="Helical" evidence="9">
    <location>
        <begin position="352"/>
        <end position="374"/>
    </location>
</feature>
<dbReference type="SUPFAM" id="SSF103473">
    <property type="entry name" value="MFS general substrate transporter"/>
    <property type="match status" value="1"/>
</dbReference>
<dbReference type="CDD" id="cd17358">
    <property type="entry name" value="MFS_GLUT6_8_Class3_like"/>
    <property type="match status" value="1"/>
</dbReference>
<sequence>MSIENCHENTQNIQHNGLQELKSPLVKGQCKDVDYEDDEYGSETRDDSSITMVLFSTCVAVCGSFIFGTCVGYSAPTQSAIRADLNLSLAQYSTFGSILTIGAMVGAVSSGRIADFSGRKQAMRMSACFCIMGWLAIYFATGARSLEIGRLFSGYGIGVLSYVVPIFIAEISPKGLRGGLTTLNQLMIVTGSSVSFLVGSIICWRAFALTGLVPCITLLSGLFLVPESPRWLAKAGRKKEFMAALRILRGQNADISREAAEIEDYLMILETLPKGSFLDLFQSKYIRAFIIGIGLMVFQQCVGINGVGFYVSQTFVEAGLSSGKLGTIAYATIQVPITLIGAILMDRSGRRPLIMISAMGTFFGCFIIATGFFLKSYGLLVEWVPTLAVGGVLTYISAFSIGFGGVPWVIMSEIFPINVKGVAGSLVVLVNWSGAWLISYTYNFMMRWSTFGTFYIYAAFCVLTILFVAKFVPETKGKTLEEIQESIRSKSEILE</sequence>
<dbReference type="OrthoDB" id="6133115at2759"/>
<feature type="transmembrane region" description="Helical" evidence="9">
    <location>
        <begin position="152"/>
        <end position="171"/>
    </location>
</feature>
<dbReference type="InterPro" id="IPR044775">
    <property type="entry name" value="MFS_ERD6/Tret1-like"/>
</dbReference>
<comment type="subcellular location">
    <subcellularLocation>
        <location evidence="1">Membrane</location>
        <topology evidence="1">Multi-pass membrane protein</topology>
    </subcellularLocation>
</comment>
<keyword evidence="4" id="KW-0762">Sugar transport</keyword>
<dbReference type="InterPro" id="IPR050549">
    <property type="entry name" value="MFS_Trehalose_Transporter"/>
</dbReference>
<proteinExistence type="inferred from homology"/>
<dbReference type="PANTHER" id="PTHR48021:SF37">
    <property type="entry name" value="SUGAR TRANSPORTER ERD6-LIKE 16"/>
    <property type="match status" value="1"/>
</dbReference>
<evidence type="ECO:0000256" key="3">
    <source>
        <dbReference type="ARBA" id="ARBA00022448"/>
    </source>
</evidence>
<dbReference type="Pfam" id="PF00083">
    <property type="entry name" value="Sugar_tr"/>
    <property type="match status" value="1"/>
</dbReference>
<feature type="transmembrane region" description="Helical" evidence="9">
    <location>
        <begin position="126"/>
        <end position="146"/>
    </location>
</feature>
<organism evidence="11 12">
    <name type="scientific">Beta vulgaris subsp. vulgaris</name>
    <name type="common">Beet</name>
    <dbReference type="NCBI Taxonomy" id="3555"/>
    <lineage>
        <taxon>Eukaryota</taxon>
        <taxon>Viridiplantae</taxon>
        <taxon>Streptophyta</taxon>
        <taxon>Embryophyta</taxon>
        <taxon>Tracheophyta</taxon>
        <taxon>Spermatophyta</taxon>
        <taxon>Magnoliopsida</taxon>
        <taxon>eudicotyledons</taxon>
        <taxon>Gunneridae</taxon>
        <taxon>Pentapetalae</taxon>
        <taxon>Caryophyllales</taxon>
        <taxon>Chenopodiaceae</taxon>
        <taxon>Betoideae</taxon>
        <taxon>Beta</taxon>
    </lineage>
</organism>
<dbReference type="Gramene" id="KMS96164">
    <property type="protein sequence ID" value="KMS96164"/>
    <property type="gene ID" value="BVRB_001450"/>
</dbReference>
<keyword evidence="5 9" id="KW-0812">Transmembrane</keyword>
<dbReference type="GO" id="GO:0016020">
    <property type="term" value="C:membrane"/>
    <property type="evidence" value="ECO:0007669"/>
    <property type="project" value="UniProtKB-SubCell"/>
</dbReference>
<evidence type="ECO:0000256" key="8">
    <source>
        <dbReference type="RuleBase" id="RU003346"/>
    </source>
</evidence>
<comment type="similarity">
    <text evidence="2 8">Belongs to the major facilitator superfamily. Sugar transporter (TC 2.A.1.1) family.</text>
</comment>
<feature type="domain" description="Major facilitator superfamily (MFS) profile" evidence="10">
    <location>
        <begin position="56"/>
        <end position="476"/>
    </location>
</feature>
<feature type="transmembrane region" description="Helical" evidence="9">
    <location>
        <begin position="422"/>
        <end position="442"/>
    </location>
</feature>
<keyword evidence="7 9" id="KW-0472">Membrane</keyword>
<keyword evidence="12" id="KW-1185">Reference proteome</keyword>
<dbReference type="eggNOG" id="KOG0254">
    <property type="taxonomic scope" value="Eukaryota"/>
</dbReference>
<keyword evidence="3 8" id="KW-0813">Transport</keyword>
<evidence type="ECO:0000259" key="10">
    <source>
        <dbReference type="PROSITE" id="PS50850"/>
    </source>
</evidence>
<evidence type="ECO:0000256" key="4">
    <source>
        <dbReference type="ARBA" id="ARBA00022597"/>
    </source>
</evidence>
<keyword evidence="6 9" id="KW-1133">Transmembrane helix</keyword>
<evidence type="ECO:0000256" key="6">
    <source>
        <dbReference type="ARBA" id="ARBA00022989"/>
    </source>
</evidence>
<evidence type="ECO:0000256" key="7">
    <source>
        <dbReference type="ARBA" id="ARBA00023136"/>
    </source>
</evidence>
<evidence type="ECO:0000313" key="11">
    <source>
        <dbReference type="EMBL" id="KMS96164.1"/>
    </source>
</evidence>
<accession>A0A0J8B4N7</accession>
<dbReference type="InterPro" id="IPR036259">
    <property type="entry name" value="MFS_trans_sf"/>
</dbReference>
<protein>
    <recommendedName>
        <fullName evidence="10">Major facilitator superfamily (MFS) profile domain-containing protein</fullName>
    </recommendedName>
</protein>
<dbReference type="OMA" id="AQSANWF"/>
<name>A0A0J8B4N7_BETVV</name>
<evidence type="ECO:0000256" key="2">
    <source>
        <dbReference type="ARBA" id="ARBA00010992"/>
    </source>
</evidence>
<dbReference type="KEGG" id="bvg:104883497"/>
<dbReference type="FunFam" id="1.20.1250.20:FF:000043">
    <property type="entry name" value="sugar transporter ERD6-like 6"/>
    <property type="match status" value="1"/>
</dbReference>
<dbReference type="PANTHER" id="PTHR48021">
    <property type="match status" value="1"/>
</dbReference>
<feature type="transmembrane region" description="Helical" evidence="9">
    <location>
        <begin position="454"/>
        <end position="472"/>
    </location>
</feature>
<feature type="transmembrane region" description="Helical" evidence="9">
    <location>
        <begin position="327"/>
        <end position="345"/>
    </location>
</feature>
<dbReference type="SMR" id="A0A0J8B4N7"/>
<evidence type="ECO:0000256" key="5">
    <source>
        <dbReference type="ARBA" id="ARBA00022692"/>
    </source>
</evidence>
<feature type="transmembrane region" description="Helical" evidence="9">
    <location>
        <begin position="183"/>
        <end position="202"/>
    </location>
</feature>
<dbReference type="NCBIfam" id="TIGR00879">
    <property type="entry name" value="SP"/>
    <property type="match status" value="1"/>
</dbReference>
<feature type="transmembrane region" description="Helical" evidence="9">
    <location>
        <begin position="95"/>
        <end position="114"/>
    </location>
</feature>
<gene>
    <name evidence="11" type="ORF">BVRB_001450</name>
</gene>
<reference evidence="11 12" key="1">
    <citation type="journal article" date="2014" name="Nature">
        <title>The genome of the recently domesticated crop plant sugar beet (Beta vulgaris).</title>
        <authorList>
            <person name="Dohm J.C."/>
            <person name="Minoche A.E."/>
            <person name="Holtgrawe D."/>
            <person name="Capella-Gutierrez S."/>
            <person name="Zakrzewski F."/>
            <person name="Tafer H."/>
            <person name="Rupp O."/>
            <person name="Sorensen T.R."/>
            <person name="Stracke R."/>
            <person name="Reinhardt R."/>
            <person name="Goesmann A."/>
            <person name="Kraft T."/>
            <person name="Schulz B."/>
            <person name="Stadler P.F."/>
            <person name="Schmidt T."/>
            <person name="Gabaldon T."/>
            <person name="Lehrach H."/>
            <person name="Weisshaar B."/>
            <person name="Himmelbauer H."/>
        </authorList>
    </citation>
    <scope>NUCLEOTIDE SEQUENCE [LARGE SCALE GENOMIC DNA]</scope>
    <source>
        <tissue evidence="11">Taproot</tissue>
    </source>
</reference>
<evidence type="ECO:0000256" key="1">
    <source>
        <dbReference type="ARBA" id="ARBA00004141"/>
    </source>
</evidence>
<dbReference type="PRINTS" id="PR00171">
    <property type="entry name" value="SUGRTRNSPORT"/>
</dbReference>
<dbReference type="PROSITE" id="PS50850">
    <property type="entry name" value="MFS"/>
    <property type="match status" value="1"/>
</dbReference>
<dbReference type="InterPro" id="IPR020846">
    <property type="entry name" value="MFS_dom"/>
</dbReference>
<dbReference type="EMBL" id="KQ090403">
    <property type="protein sequence ID" value="KMS96164.1"/>
    <property type="molecule type" value="Genomic_DNA"/>
</dbReference>
<evidence type="ECO:0000313" key="12">
    <source>
        <dbReference type="Proteomes" id="UP000035740"/>
    </source>
</evidence>